<evidence type="ECO:0000256" key="3">
    <source>
        <dbReference type="SAM" id="Phobius"/>
    </source>
</evidence>
<keyword evidence="3" id="KW-0812">Transmembrane</keyword>
<dbReference type="EMBL" id="NPDT01000002">
    <property type="protein sequence ID" value="PJZ66148.1"/>
    <property type="molecule type" value="Genomic_DNA"/>
</dbReference>
<accession>A0A2M9ZCM0</accession>
<evidence type="ECO:0000259" key="4">
    <source>
        <dbReference type="Pfam" id="PF09375"/>
    </source>
</evidence>
<dbReference type="RefSeq" id="WP_100758405.1">
    <property type="nucleotide sequence ID" value="NZ_NPDT01000002.1"/>
</dbReference>
<comment type="subcellular location">
    <subcellularLocation>
        <location evidence="1">Cell envelope</location>
    </subcellularLocation>
</comment>
<evidence type="ECO:0000313" key="6">
    <source>
        <dbReference type="Proteomes" id="UP000231912"/>
    </source>
</evidence>
<keyword evidence="3" id="KW-0472">Membrane</keyword>
<dbReference type="AlphaFoldDB" id="A0A2M9ZCM0"/>
<gene>
    <name evidence="5" type="ORF">CH371_07605</name>
</gene>
<proteinExistence type="predicted"/>
<sequence>MRQNHPKWQGSADSSSLKKRFLVSILSFLLLFFGTVLFLSCSPKNEASSSSAINGFLYRMFNSFDPRSFLENMGKNVIPPLYQDLATKADSLKSDADNLCDSVTVSQFQNTWKQNIAALKKVEMFQFGPAVGPYAKVDSFPFSYISETPPVADDMDLIDLFSGVNSGAAATYVDPVSGPLPKDSKGIVGIEYLAFSQADPSRGTDPDCTYLQPTPGNPTPRLLLLRAMVNQYKVNVHAMTDLWDSGAASPYGDQLAAGTAFSSSTAALDAIYGGTIQLLTAMKDGRLEIPAGLAAGGNGSVQDLERAESRFSANSFQNLSDNLSAFKAVYTGNGTGAGLSDYVKFYSPALDTEILQKITAVETDLTALNSTGWTNVPNLKTTVADLGEILKILNVELAALIGTSPVSGGPGGDGD</sequence>
<comment type="caution">
    <text evidence="5">The sequence shown here is derived from an EMBL/GenBank/DDBJ whole genome shotgun (WGS) entry which is preliminary data.</text>
</comment>
<reference evidence="5 6" key="1">
    <citation type="submission" date="2017-07" db="EMBL/GenBank/DDBJ databases">
        <title>Leptospira spp. isolated from tropical soils.</title>
        <authorList>
            <person name="Thibeaux R."/>
            <person name="Iraola G."/>
            <person name="Ferres I."/>
            <person name="Bierque E."/>
            <person name="Girault D."/>
            <person name="Soupe-Gilbert M.-E."/>
            <person name="Picardeau M."/>
            <person name="Goarant C."/>
        </authorList>
    </citation>
    <scope>NUCLEOTIDE SEQUENCE [LARGE SCALE GENOMIC DNA]</scope>
    <source>
        <strain evidence="5 6">FH2-C-A2</strain>
    </source>
</reference>
<dbReference type="CDD" id="cd14659">
    <property type="entry name" value="Imelysin-like_IPPA"/>
    <property type="match status" value="1"/>
</dbReference>
<evidence type="ECO:0000256" key="2">
    <source>
        <dbReference type="ARBA" id="ARBA00022729"/>
    </source>
</evidence>
<dbReference type="GO" id="GO:0030313">
    <property type="term" value="C:cell envelope"/>
    <property type="evidence" value="ECO:0007669"/>
    <property type="project" value="UniProtKB-SubCell"/>
</dbReference>
<feature type="transmembrane region" description="Helical" evidence="3">
    <location>
        <begin position="21"/>
        <end position="40"/>
    </location>
</feature>
<dbReference type="Pfam" id="PF09375">
    <property type="entry name" value="Peptidase_M75"/>
    <property type="match status" value="1"/>
</dbReference>
<dbReference type="InterPro" id="IPR018976">
    <property type="entry name" value="Imelysin-like"/>
</dbReference>
<dbReference type="Gene3D" id="1.20.1420.20">
    <property type="entry name" value="M75 peptidase, HXXE motif"/>
    <property type="match status" value="1"/>
</dbReference>
<feature type="domain" description="Imelysin-like" evidence="4">
    <location>
        <begin position="81"/>
        <end position="370"/>
    </location>
</feature>
<organism evidence="5 6">
    <name type="scientific">Leptospira wolffii</name>
    <dbReference type="NCBI Taxonomy" id="409998"/>
    <lineage>
        <taxon>Bacteria</taxon>
        <taxon>Pseudomonadati</taxon>
        <taxon>Spirochaetota</taxon>
        <taxon>Spirochaetia</taxon>
        <taxon>Leptospirales</taxon>
        <taxon>Leptospiraceae</taxon>
        <taxon>Leptospira</taxon>
    </lineage>
</organism>
<keyword evidence="2" id="KW-0732">Signal</keyword>
<evidence type="ECO:0000313" key="5">
    <source>
        <dbReference type="EMBL" id="PJZ66148.1"/>
    </source>
</evidence>
<evidence type="ECO:0000256" key="1">
    <source>
        <dbReference type="ARBA" id="ARBA00004196"/>
    </source>
</evidence>
<dbReference type="InterPro" id="IPR038352">
    <property type="entry name" value="Imelysin_sf"/>
</dbReference>
<protein>
    <recommendedName>
        <fullName evidence="4">Imelysin-like domain-containing protein</fullName>
    </recommendedName>
</protein>
<dbReference type="Proteomes" id="UP000231912">
    <property type="component" value="Unassembled WGS sequence"/>
</dbReference>
<name>A0A2M9ZCM0_9LEPT</name>
<keyword evidence="3" id="KW-1133">Transmembrane helix</keyword>
<dbReference type="InterPro" id="IPR034984">
    <property type="entry name" value="Imelysin-like_IPPA"/>
</dbReference>